<gene>
    <name evidence="2" type="ORF">NQ315_017329</name>
</gene>
<protein>
    <submittedName>
        <fullName evidence="2">Uncharacterized protein</fullName>
    </submittedName>
</protein>
<feature type="compositionally biased region" description="Basic and acidic residues" evidence="1">
    <location>
        <begin position="224"/>
        <end position="235"/>
    </location>
</feature>
<proteinExistence type="predicted"/>
<accession>A0AAV8VEM4</accession>
<name>A0AAV8VEM4_9CUCU</name>
<feature type="region of interest" description="Disordered" evidence="1">
    <location>
        <begin position="201"/>
        <end position="277"/>
    </location>
</feature>
<sequence>MKDENNGVIMTEFVGLRAKMYSIKCGSVCTTKKIKGVKKDVIKNHIKFEDYLTCLREFQEIYRSQRLIRSYLHEVHSVLNVFRDVCRFWRVHSKNPVKIRRSVSEKDPISPDDTGSLGSSVVSPSSLYPYKPVTVCRFGKKRCTTKIYFIQVLRKTKKPNFYNIHVMQEQICQQLCTLTSESVKEDVKMLITECRARRWTDVEEEEEESESKGSSASSPCDSVPFRERASTDGHIQHKPWKWRYPPPSSNTSDPTYYSAARADRRMSISMKGNNVSY</sequence>
<organism evidence="2 3">
    <name type="scientific">Exocentrus adspersus</name>
    <dbReference type="NCBI Taxonomy" id="1586481"/>
    <lineage>
        <taxon>Eukaryota</taxon>
        <taxon>Metazoa</taxon>
        <taxon>Ecdysozoa</taxon>
        <taxon>Arthropoda</taxon>
        <taxon>Hexapoda</taxon>
        <taxon>Insecta</taxon>
        <taxon>Pterygota</taxon>
        <taxon>Neoptera</taxon>
        <taxon>Endopterygota</taxon>
        <taxon>Coleoptera</taxon>
        <taxon>Polyphaga</taxon>
        <taxon>Cucujiformia</taxon>
        <taxon>Chrysomeloidea</taxon>
        <taxon>Cerambycidae</taxon>
        <taxon>Lamiinae</taxon>
        <taxon>Acanthocinini</taxon>
        <taxon>Exocentrus</taxon>
    </lineage>
</organism>
<dbReference type="Proteomes" id="UP001159042">
    <property type="component" value="Unassembled WGS sequence"/>
</dbReference>
<keyword evidence="3" id="KW-1185">Reference proteome</keyword>
<dbReference type="EMBL" id="JANEYG010000134">
    <property type="protein sequence ID" value="KAJ8912296.1"/>
    <property type="molecule type" value="Genomic_DNA"/>
</dbReference>
<evidence type="ECO:0000256" key="1">
    <source>
        <dbReference type="SAM" id="MobiDB-lite"/>
    </source>
</evidence>
<reference evidence="2 3" key="1">
    <citation type="journal article" date="2023" name="Insect Mol. Biol.">
        <title>Genome sequencing provides insights into the evolution of gene families encoding plant cell wall-degrading enzymes in longhorned beetles.</title>
        <authorList>
            <person name="Shin N.R."/>
            <person name="Okamura Y."/>
            <person name="Kirsch R."/>
            <person name="Pauchet Y."/>
        </authorList>
    </citation>
    <scope>NUCLEOTIDE SEQUENCE [LARGE SCALE GENOMIC DNA]</scope>
    <source>
        <tissue evidence="2">Midgut</tissue>
    </source>
</reference>
<dbReference type="AlphaFoldDB" id="A0AAV8VEM4"/>
<comment type="caution">
    <text evidence="2">The sequence shown here is derived from an EMBL/GenBank/DDBJ whole genome shotgun (WGS) entry which is preliminary data.</text>
</comment>
<evidence type="ECO:0000313" key="2">
    <source>
        <dbReference type="EMBL" id="KAJ8912296.1"/>
    </source>
</evidence>
<evidence type="ECO:0000313" key="3">
    <source>
        <dbReference type="Proteomes" id="UP001159042"/>
    </source>
</evidence>